<evidence type="ECO:0000313" key="2">
    <source>
        <dbReference type="EMBL" id="MBB4006325.1"/>
    </source>
</evidence>
<protein>
    <submittedName>
        <fullName evidence="2">Uncharacterized protein</fullName>
    </submittedName>
</protein>
<feature type="signal peptide" evidence="1">
    <location>
        <begin position="1"/>
        <end position="22"/>
    </location>
</feature>
<gene>
    <name evidence="2" type="ORF">GGQ71_000561</name>
</gene>
<proteinExistence type="predicted"/>
<dbReference type="AlphaFoldDB" id="A0A7W6HJD3"/>
<evidence type="ECO:0000313" key="3">
    <source>
        <dbReference type="Proteomes" id="UP000544107"/>
    </source>
</evidence>
<organism evidence="2 3">
    <name type="scientific">Allorhizobium taibaishanense</name>
    <dbReference type="NCBI Taxonomy" id="887144"/>
    <lineage>
        <taxon>Bacteria</taxon>
        <taxon>Pseudomonadati</taxon>
        <taxon>Pseudomonadota</taxon>
        <taxon>Alphaproteobacteria</taxon>
        <taxon>Hyphomicrobiales</taxon>
        <taxon>Rhizobiaceae</taxon>
        <taxon>Rhizobium/Agrobacterium group</taxon>
        <taxon>Allorhizobium</taxon>
    </lineage>
</organism>
<dbReference type="EMBL" id="JACIED010000001">
    <property type="protein sequence ID" value="MBB4006325.1"/>
    <property type="molecule type" value="Genomic_DNA"/>
</dbReference>
<keyword evidence="1" id="KW-0732">Signal</keyword>
<comment type="caution">
    <text evidence="2">The sequence shown here is derived from an EMBL/GenBank/DDBJ whole genome shotgun (WGS) entry which is preliminary data.</text>
</comment>
<evidence type="ECO:0000256" key="1">
    <source>
        <dbReference type="SAM" id="SignalP"/>
    </source>
</evidence>
<sequence length="496" mass="53620">MRSIAVPMLLLSAALAQSQAYAADVTPKGAKELKQQILSSLPDSLSKNSGAITVRPRQNAYEIRVDSIALFGIEALKFTKTLGIKPVVSLLRPLDGGLWQFDQAGGIDVQGSAGKKKAKTDFHVSVESYSSSGIYDPTITYFQSGKFTSDGMRILLKSAKGSTDIALDKADSTIESKRDSDSTITMASISSFTGLKEVMDNEVIDKAGAGPKAVRVTVRSASGESGGKAEGVVYKPLQQMLPIVARNWGKPKLDEADKTLLIQLFRSNFPLFKTATQSLVYNDLQVDTPQGPFTTKRFAMTSTIDGIRNGAHFSFGLEMTEPRAPTAPIPAAYTPLLPDTIAVNVALPSVNAADGINYVIDHVDFDPAHQMTPPEKSELGRQFFPDGTVTITYDGTHIGSSLYDISIDGKTSFTLTGTDKPLADVTIKVRDFDKAVAYLQAHTKEEPKFAQAAFFLLMAKGFAENQADNIQVWHVETDRTGQVLVNGRPFKVPGQQ</sequence>
<dbReference type="OrthoDB" id="8301995at2"/>
<name>A0A7W6HJD3_9HYPH</name>
<dbReference type="Proteomes" id="UP000544107">
    <property type="component" value="Unassembled WGS sequence"/>
</dbReference>
<accession>A0A7W6HJD3</accession>
<reference evidence="2 3" key="1">
    <citation type="submission" date="2020-08" db="EMBL/GenBank/DDBJ databases">
        <title>Genomic Encyclopedia of Type Strains, Phase IV (KMG-IV): sequencing the most valuable type-strain genomes for metagenomic binning, comparative biology and taxonomic classification.</title>
        <authorList>
            <person name="Goeker M."/>
        </authorList>
    </citation>
    <scope>NUCLEOTIDE SEQUENCE [LARGE SCALE GENOMIC DNA]</scope>
    <source>
        <strain evidence="2 3">DSM 100021</strain>
    </source>
</reference>
<feature type="chain" id="PRO_5030849013" evidence="1">
    <location>
        <begin position="23"/>
        <end position="496"/>
    </location>
</feature>
<dbReference type="RefSeq" id="WP_139310696.1">
    <property type="nucleotide sequence ID" value="NZ_JACIED010000001.1"/>
</dbReference>